<evidence type="ECO:0000256" key="3">
    <source>
        <dbReference type="ARBA" id="ARBA00022692"/>
    </source>
</evidence>
<dbReference type="InterPro" id="IPR006153">
    <property type="entry name" value="Cation/H_exchanger_TM"/>
</dbReference>
<keyword evidence="3 7" id="KW-0812">Transmembrane</keyword>
<dbReference type="AlphaFoldDB" id="A0A246J8U6"/>
<evidence type="ECO:0000256" key="1">
    <source>
        <dbReference type="ARBA" id="ARBA00004141"/>
    </source>
</evidence>
<feature type="domain" description="Cation/H+ exchanger transmembrane" evidence="8">
    <location>
        <begin position="12"/>
        <end position="386"/>
    </location>
</feature>
<evidence type="ECO:0000313" key="9">
    <source>
        <dbReference type="EMBL" id="OWQ88963.1"/>
    </source>
</evidence>
<protein>
    <submittedName>
        <fullName evidence="9">Cation/H(+) antiporter</fullName>
    </submittedName>
</protein>
<evidence type="ECO:0000256" key="5">
    <source>
        <dbReference type="ARBA" id="ARBA00023065"/>
    </source>
</evidence>
<keyword evidence="4 7" id="KW-1133">Transmembrane helix</keyword>
<evidence type="ECO:0000256" key="6">
    <source>
        <dbReference type="ARBA" id="ARBA00023136"/>
    </source>
</evidence>
<dbReference type="Proteomes" id="UP000197468">
    <property type="component" value="Unassembled WGS sequence"/>
</dbReference>
<dbReference type="RefSeq" id="WP_088385851.1">
    <property type="nucleotide sequence ID" value="NZ_NIOF01000006.1"/>
</dbReference>
<feature type="transmembrane region" description="Helical" evidence="7">
    <location>
        <begin position="102"/>
        <end position="124"/>
    </location>
</feature>
<feature type="transmembrane region" description="Helical" evidence="7">
    <location>
        <begin position="72"/>
        <end position="90"/>
    </location>
</feature>
<accession>A0A246J8U6</accession>
<proteinExistence type="predicted"/>
<feature type="transmembrane region" description="Helical" evidence="7">
    <location>
        <begin position="226"/>
        <end position="242"/>
    </location>
</feature>
<reference evidence="9 10" key="1">
    <citation type="journal article" date="2008" name="Int. J. Syst. Evol. Microbiol.">
        <title>Description of Roseateles aquatilis sp. nov. and Roseateles terrae sp. nov., in the class Betaproteobacteria, and emended description of the genus Roseateles.</title>
        <authorList>
            <person name="Gomila M."/>
            <person name="Bowien B."/>
            <person name="Falsen E."/>
            <person name="Moore E.R."/>
            <person name="Lalucat J."/>
        </authorList>
    </citation>
    <scope>NUCLEOTIDE SEQUENCE [LARGE SCALE GENOMIC DNA]</scope>
    <source>
        <strain evidence="9 10">CCUG 48205</strain>
    </source>
</reference>
<feature type="transmembrane region" description="Helical" evidence="7">
    <location>
        <begin position="369"/>
        <end position="390"/>
    </location>
</feature>
<comment type="subcellular location">
    <subcellularLocation>
        <location evidence="1">Membrane</location>
        <topology evidence="1">Multi-pass membrane protein</topology>
    </subcellularLocation>
</comment>
<feature type="transmembrane region" description="Helical" evidence="7">
    <location>
        <begin position="6"/>
        <end position="22"/>
    </location>
</feature>
<feature type="transmembrane region" description="Helical" evidence="7">
    <location>
        <begin position="277"/>
        <end position="295"/>
    </location>
</feature>
<dbReference type="InterPro" id="IPR038770">
    <property type="entry name" value="Na+/solute_symporter_sf"/>
</dbReference>
<keyword evidence="10" id="KW-1185">Reference proteome</keyword>
<dbReference type="PANTHER" id="PTHR32468">
    <property type="entry name" value="CATION/H + ANTIPORTER"/>
    <property type="match status" value="1"/>
</dbReference>
<keyword evidence="5" id="KW-0406">Ion transport</keyword>
<gene>
    <name evidence="9" type="ORF">CDN99_14680</name>
</gene>
<comment type="caution">
    <text evidence="9">The sequence shown here is derived from an EMBL/GenBank/DDBJ whole genome shotgun (WGS) entry which is preliminary data.</text>
</comment>
<dbReference type="GO" id="GO:0016020">
    <property type="term" value="C:membrane"/>
    <property type="evidence" value="ECO:0007669"/>
    <property type="project" value="UniProtKB-SubCell"/>
</dbReference>
<dbReference type="GO" id="GO:1902600">
    <property type="term" value="P:proton transmembrane transport"/>
    <property type="evidence" value="ECO:0007669"/>
    <property type="project" value="InterPro"/>
</dbReference>
<organism evidence="9 10">
    <name type="scientific">Roseateles aquatilis</name>
    <dbReference type="NCBI Taxonomy" id="431061"/>
    <lineage>
        <taxon>Bacteria</taxon>
        <taxon>Pseudomonadati</taxon>
        <taxon>Pseudomonadota</taxon>
        <taxon>Betaproteobacteria</taxon>
        <taxon>Burkholderiales</taxon>
        <taxon>Sphaerotilaceae</taxon>
        <taxon>Roseateles</taxon>
    </lineage>
</organism>
<sequence length="400" mass="43438">MSTTEIFLIAMAIIFTVPYLVWRLGGTDYFAPLVVVQIITGILLGPGVLGRAFPDYYQFVFSPPVVQALGGVAWWAVMVFVWIAGIELDLKKAWAHRVESGITAGLALGVPMVFGAVAAVLLLGMGSQWMGARAHAWQFVVGVGMACAVTALPILILLMEKLEILRQPIGQRILRYASVDDIMIWGVLAVILMDWSRVGKQGLFLVAFAAATVLLRRLMRAIPARDRWYVGLIWLAVCAFGADWCGLHYMVGAFLAGVVMDAEWFDQKALDGLRHNVLLVVMPVFFLSTGLRTQWGLEGGAVFAAAALLLVASVTGKLVGVHVAGRILRWQPGEAGIIGWLLQTKALIMIIFANVLLDKQIITSETFTALLLMAVGSTMLTVPAVAPRLARIKDLVLRAS</sequence>
<dbReference type="GO" id="GO:0015297">
    <property type="term" value="F:antiporter activity"/>
    <property type="evidence" value="ECO:0007669"/>
    <property type="project" value="InterPro"/>
</dbReference>
<evidence type="ECO:0000256" key="7">
    <source>
        <dbReference type="SAM" id="Phobius"/>
    </source>
</evidence>
<dbReference type="Gene3D" id="1.20.1530.20">
    <property type="match status" value="1"/>
</dbReference>
<feature type="transmembrane region" description="Helical" evidence="7">
    <location>
        <begin position="202"/>
        <end position="219"/>
    </location>
</feature>
<evidence type="ECO:0000259" key="8">
    <source>
        <dbReference type="Pfam" id="PF00999"/>
    </source>
</evidence>
<evidence type="ECO:0000256" key="2">
    <source>
        <dbReference type="ARBA" id="ARBA00022448"/>
    </source>
</evidence>
<evidence type="ECO:0000256" key="4">
    <source>
        <dbReference type="ARBA" id="ARBA00022989"/>
    </source>
</evidence>
<feature type="transmembrane region" description="Helical" evidence="7">
    <location>
        <begin position="179"/>
        <end position="196"/>
    </location>
</feature>
<dbReference type="PANTHER" id="PTHR32468:SF0">
    <property type="entry name" value="K(+)_H(+) ANTIPORTER 1"/>
    <property type="match status" value="1"/>
</dbReference>
<dbReference type="Pfam" id="PF00999">
    <property type="entry name" value="Na_H_Exchanger"/>
    <property type="match status" value="1"/>
</dbReference>
<dbReference type="EMBL" id="NIOF01000006">
    <property type="protein sequence ID" value="OWQ88963.1"/>
    <property type="molecule type" value="Genomic_DNA"/>
</dbReference>
<dbReference type="OrthoDB" id="9793589at2"/>
<feature type="transmembrane region" description="Helical" evidence="7">
    <location>
        <begin position="29"/>
        <end position="52"/>
    </location>
</feature>
<name>A0A246J8U6_9BURK</name>
<feature type="transmembrane region" description="Helical" evidence="7">
    <location>
        <begin position="301"/>
        <end position="325"/>
    </location>
</feature>
<feature type="transmembrane region" description="Helical" evidence="7">
    <location>
        <begin position="337"/>
        <end position="357"/>
    </location>
</feature>
<keyword evidence="2" id="KW-0813">Transport</keyword>
<evidence type="ECO:0000313" key="10">
    <source>
        <dbReference type="Proteomes" id="UP000197468"/>
    </source>
</evidence>
<keyword evidence="6 7" id="KW-0472">Membrane</keyword>
<feature type="transmembrane region" description="Helical" evidence="7">
    <location>
        <begin position="136"/>
        <end position="158"/>
    </location>
</feature>
<dbReference type="InterPro" id="IPR050794">
    <property type="entry name" value="CPA2_transporter"/>
</dbReference>